<organism evidence="1 2">
    <name type="scientific">Streptomyces xanthochromogenes</name>
    <dbReference type="NCBI Taxonomy" id="67384"/>
    <lineage>
        <taxon>Bacteria</taxon>
        <taxon>Bacillati</taxon>
        <taxon>Actinomycetota</taxon>
        <taxon>Actinomycetes</taxon>
        <taxon>Kitasatosporales</taxon>
        <taxon>Streptomycetaceae</taxon>
        <taxon>Streptomyces</taxon>
    </lineage>
</organism>
<reference evidence="2" key="1">
    <citation type="journal article" date="2019" name="Int. J. Syst. Evol. Microbiol.">
        <title>The Global Catalogue of Microorganisms (GCM) 10K type strain sequencing project: providing services to taxonomists for standard genome sequencing and annotation.</title>
        <authorList>
            <consortium name="The Broad Institute Genomics Platform"/>
            <consortium name="The Broad Institute Genome Sequencing Center for Infectious Disease"/>
            <person name="Wu L."/>
            <person name="Ma J."/>
        </authorList>
    </citation>
    <scope>NUCLEOTIDE SEQUENCE [LARGE SCALE GENOMIC DNA]</scope>
    <source>
        <strain evidence="2">JCM 4594</strain>
    </source>
</reference>
<proteinExistence type="predicted"/>
<gene>
    <name evidence="1" type="ORF">GCM10010326_02600</name>
</gene>
<evidence type="ECO:0000313" key="1">
    <source>
        <dbReference type="EMBL" id="GGY14598.1"/>
    </source>
</evidence>
<sequence length="229" mass="25402">MTITSEPGHLLVRATGQSSPLYILDGANAAGFDGPTRNTALDDPELALSARLVQELAEWSRACAAEGTASPQELRARQKRGLELARSVAVHLGSLWVVRYWDEGHSTTKFVCWQCPRLHWSAYAHTSPPVPLCLTVEGEYGWLPLRAEGVEDFAPDDPAFGLDLSDELVADLYQWSGDIDANMELYLQERDEDSDSARRGELEQRGERLAERLAYELGPEKTVTYRGLA</sequence>
<evidence type="ECO:0000313" key="2">
    <source>
        <dbReference type="Proteomes" id="UP000600946"/>
    </source>
</evidence>
<keyword evidence="2" id="KW-1185">Reference proteome</keyword>
<name>A0ABQ2ZIX5_9ACTN</name>
<accession>A0ABQ2ZIX5</accession>
<dbReference type="EMBL" id="BMUU01000001">
    <property type="protein sequence ID" value="GGY14598.1"/>
    <property type="molecule type" value="Genomic_DNA"/>
</dbReference>
<dbReference type="RefSeq" id="WP_190025865.1">
    <property type="nucleotide sequence ID" value="NZ_BMUU01000001.1"/>
</dbReference>
<dbReference type="Proteomes" id="UP000600946">
    <property type="component" value="Unassembled WGS sequence"/>
</dbReference>
<protein>
    <submittedName>
        <fullName evidence="1">Uncharacterized protein</fullName>
    </submittedName>
</protein>
<dbReference type="GeneID" id="96288300"/>
<comment type="caution">
    <text evidence="1">The sequence shown here is derived from an EMBL/GenBank/DDBJ whole genome shotgun (WGS) entry which is preliminary data.</text>
</comment>